<feature type="domain" description="N-acetyltransferase" evidence="1">
    <location>
        <begin position="1"/>
        <end position="154"/>
    </location>
</feature>
<dbReference type="Proteomes" id="UP001228905">
    <property type="component" value="Unassembled WGS sequence"/>
</dbReference>
<dbReference type="InterPro" id="IPR051531">
    <property type="entry name" value="N-acetyltransferase"/>
</dbReference>
<dbReference type="SUPFAM" id="SSF55729">
    <property type="entry name" value="Acyl-CoA N-acyltransferases (Nat)"/>
    <property type="match status" value="1"/>
</dbReference>
<name>A0ABU0IVZ4_9CAUL</name>
<sequence>MILRPTAQADLDGWAAMMADEETSRYIGGLQGREQSWRGMASMAGSWAILGFGMFSMVDKQTGEWLGRAGPWQPEGWPGTEVGWGIRREAWGKGYALEAATAAIDWAFDHLGWTQVIHCIDPGNVNSQKLAQRLGSTLLRQDHLPPPYHELIIDVWGQSREQWRSRKT</sequence>
<gene>
    <name evidence="2" type="ORF">QO010_003990</name>
</gene>
<organism evidence="2 3">
    <name type="scientific">Caulobacter ginsengisoli</name>
    <dbReference type="NCBI Taxonomy" id="400775"/>
    <lineage>
        <taxon>Bacteria</taxon>
        <taxon>Pseudomonadati</taxon>
        <taxon>Pseudomonadota</taxon>
        <taxon>Alphaproteobacteria</taxon>
        <taxon>Caulobacterales</taxon>
        <taxon>Caulobacteraceae</taxon>
        <taxon>Caulobacter</taxon>
    </lineage>
</organism>
<dbReference type="InterPro" id="IPR000182">
    <property type="entry name" value="GNAT_dom"/>
</dbReference>
<comment type="caution">
    <text evidence="2">The sequence shown here is derived from an EMBL/GenBank/DDBJ whole genome shotgun (WGS) entry which is preliminary data.</text>
</comment>
<keyword evidence="3" id="KW-1185">Reference proteome</keyword>
<dbReference type="PROSITE" id="PS51186">
    <property type="entry name" value="GNAT"/>
    <property type="match status" value="1"/>
</dbReference>
<evidence type="ECO:0000313" key="3">
    <source>
        <dbReference type="Proteomes" id="UP001228905"/>
    </source>
</evidence>
<proteinExistence type="predicted"/>
<dbReference type="InterPro" id="IPR016181">
    <property type="entry name" value="Acyl_CoA_acyltransferase"/>
</dbReference>
<accession>A0ABU0IVZ4</accession>
<dbReference type="Pfam" id="PF13302">
    <property type="entry name" value="Acetyltransf_3"/>
    <property type="match status" value="1"/>
</dbReference>
<protein>
    <submittedName>
        <fullName evidence="2">RimJ/RimL family protein N-acetyltransferase</fullName>
    </submittedName>
</protein>
<dbReference type="EMBL" id="JAUSVS010000010">
    <property type="protein sequence ID" value="MDQ0466197.1"/>
    <property type="molecule type" value="Genomic_DNA"/>
</dbReference>
<evidence type="ECO:0000259" key="1">
    <source>
        <dbReference type="PROSITE" id="PS51186"/>
    </source>
</evidence>
<reference evidence="2 3" key="1">
    <citation type="submission" date="2023-07" db="EMBL/GenBank/DDBJ databases">
        <title>Genomic Encyclopedia of Type Strains, Phase IV (KMG-IV): sequencing the most valuable type-strain genomes for metagenomic binning, comparative biology and taxonomic classification.</title>
        <authorList>
            <person name="Goeker M."/>
        </authorList>
    </citation>
    <scope>NUCLEOTIDE SEQUENCE [LARGE SCALE GENOMIC DNA]</scope>
    <source>
        <strain evidence="2 3">DSM 18695</strain>
    </source>
</reference>
<dbReference type="Gene3D" id="3.40.630.30">
    <property type="match status" value="1"/>
</dbReference>
<dbReference type="PANTHER" id="PTHR43792:SF1">
    <property type="entry name" value="N-ACETYLTRANSFERASE DOMAIN-CONTAINING PROTEIN"/>
    <property type="match status" value="1"/>
</dbReference>
<dbReference type="PANTHER" id="PTHR43792">
    <property type="entry name" value="GNAT FAMILY, PUTATIVE (AFU_ORTHOLOGUE AFUA_3G00765)-RELATED-RELATED"/>
    <property type="match status" value="1"/>
</dbReference>
<dbReference type="RefSeq" id="WP_307352118.1">
    <property type="nucleotide sequence ID" value="NZ_JAUSVS010000010.1"/>
</dbReference>
<evidence type="ECO:0000313" key="2">
    <source>
        <dbReference type="EMBL" id="MDQ0466197.1"/>
    </source>
</evidence>